<organism evidence="6 7">
    <name type="scientific">Providencia stuartii (strain MRSN 2154)</name>
    <dbReference type="NCBI Taxonomy" id="1157951"/>
    <lineage>
        <taxon>Bacteria</taxon>
        <taxon>Pseudomonadati</taxon>
        <taxon>Pseudomonadota</taxon>
        <taxon>Gammaproteobacteria</taxon>
        <taxon>Enterobacterales</taxon>
        <taxon>Morganellaceae</taxon>
        <taxon>Providencia</taxon>
    </lineage>
</organism>
<dbReference type="EMBL" id="CP003488">
    <property type="protein sequence ID" value="AFH93142.1"/>
    <property type="molecule type" value="Genomic_DNA"/>
</dbReference>
<sequence>MSQKTESCIICDNYRFWINLQLVDDKGQPLIGVAYTLSERGTGRTLAGSSDTQGLIHAEGMTARPYTLTLEPQSLADALTTLSPPTAIQGKDKSLKDFCREQGYSLSEQHRAGEFNTGLPETVHRMTAGQISRSAHYQQRDEGYQLWFPYDLHRVIAIKRIAEPVFAKSILRGEGNTDAGEDVEISNYFGSTAVYQVQPKLIPSEQAKPAEFSIASLFGISTAEANPFIFISLATMFLQQMAVSGGAIQSQNTWQSSNDDFSNDFSSSASHSHIANTPSTLSALSIVVSMGYVGMFTRTESSDSSDLLTYEDLKEKALAKGTATTRIRMGIDEDGQVVGYHTSTESGQDQVPVRMMELASEAETQKVRSLAVYQASEGLRYAGSTADVYKFTTDDGDDVFISYAKNGNFVGVQSQIHEGEGRIHTGHPPSQPLDVRPHTGGNQIPEPADITSAGGFPIHEGQPQIYITPTPDAKDLRDYILITPIPSLPAIYVYMQVKGKRTKNRLPEGKNGDLGPSDGILEKRNPETNELQQVRKYDSEGKPVKDIDYGHDHGAGDPHVHDWEYPSEFSPNKIRSNGRPLQPGETIND</sequence>
<accession>A0A140NMG8</accession>
<evidence type="ECO:0000256" key="3">
    <source>
        <dbReference type="ARBA" id="ARBA00023048"/>
    </source>
</evidence>
<protein>
    <recommendedName>
        <fullName evidence="5">Pyosin/cloacin translocation domain-containing protein</fullName>
    </recommendedName>
</protein>
<reference evidence="6 7" key="1">
    <citation type="journal article" date="2012" name="J. Bacteriol.">
        <title>Complete Genome Sequence of Providencia stuartii Clinical Isolate MRSN 2154.</title>
        <authorList>
            <person name="Clifford R.J."/>
            <person name="Hang J."/>
            <person name="Riley M.C."/>
            <person name="Onmus-Leone F."/>
            <person name="Kuschner R.A."/>
            <person name="Lesho E.P."/>
            <person name="Waterman P.E."/>
        </authorList>
    </citation>
    <scope>NUCLEOTIDE SEQUENCE [LARGE SCALE GENOMIC DNA]</scope>
    <source>
        <strain evidence="6 7">MRSN 2154</strain>
    </source>
</reference>
<dbReference type="Pfam" id="PF06958">
    <property type="entry name" value="Pyocin_S"/>
    <property type="match status" value="2"/>
</dbReference>
<dbReference type="AlphaFoldDB" id="A0A140NMG8"/>
<dbReference type="InterPro" id="IPR016128">
    <property type="entry name" value="Pyosin/cloacin_T_dom"/>
</dbReference>
<evidence type="ECO:0000256" key="2">
    <source>
        <dbReference type="ARBA" id="ARBA00023022"/>
    </source>
</evidence>
<feature type="domain" description="Pyosin/cloacin translocation" evidence="5">
    <location>
        <begin position="394"/>
        <end position="494"/>
    </location>
</feature>
<evidence type="ECO:0000256" key="1">
    <source>
        <dbReference type="ARBA" id="ARBA00022529"/>
    </source>
</evidence>
<dbReference type="KEGG" id="psi:S70_06355"/>
<evidence type="ECO:0000256" key="4">
    <source>
        <dbReference type="SAM" id="MobiDB-lite"/>
    </source>
</evidence>
<keyword evidence="3" id="KW-0078">Bacteriocin</keyword>
<evidence type="ECO:0000313" key="7">
    <source>
        <dbReference type="Proteomes" id="UP000005012"/>
    </source>
</evidence>
<reference evidence="7" key="2">
    <citation type="submission" date="2012-04" db="EMBL/GenBank/DDBJ databases">
        <title>Complete genome sequence of Providencia stuartii clinical isolate MRSN 2154.</title>
        <authorList>
            <person name="Clifford R.J."/>
            <person name="Hang J."/>
            <person name="Riley M.C."/>
            <person name="Onmus-Leone F."/>
            <person name="Kuschner R.A."/>
            <person name="Lesho E.P."/>
            <person name="Waterman P.E."/>
        </authorList>
    </citation>
    <scope>NUCLEOTIDE SEQUENCE [LARGE SCALE GENOMIC DNA]</scope>
    <source>
        <strain evidence="7">MRSN 2154</strain>
    </source>
</reference>
<dbReference type="Proteomes" id="UP000005012">
    <property type="component" value="Chromosome"/>
</dbReference>
<dbReference type="InterPro" id="IPR036302">
    <property type="entry name" value="Pyosin/cloacin_T_dom_sf"/>
</dbReference>
<evidence type="ECO:0000259" key="5">
    <source>
        <dbReference type="Pfam" id="PF06958"/>
    </source>
</evidence>
<dbReference type="HOGENOM" id="CLU_500436_0_0_6"/>
<feature type="domain" description="Pyosin/cloacin translocation" evidence="5">
    <location>
        <begin position="313"/>
        <end position="366"/>
    </location>
</feature>
<dbReference type="SUPFAM" id="SSF69369">
    <property type="entry name" value="Cloacin translocation domain"/>
    <property type="match status" value="1"/>
</dbReference>
<gene>
    <name evidence="6" type="ordered locus">S70_06355</name>
</gene>
<dbReference type="RefSeq" id="WP_014656731.1">
    <property type="nucleotide sequence ID" value="NC_017731.1"/>
</dbReference>
<keyword evidence="2" id="KW-0044">Antibiotic</keyword>
<dbReference type="GO" id="GO:0031640">
    <property type="term" value="P:killing of cells of another organism"/>
    <property type="evidence" value="ECO:0007669"/>
    <property type="project" value="UniProtKB-KW"/>
</dbReference>
<feature type="compositionally biased region" description="Basic and acidic residues" evidence="4">
    <location>
        <begin position="520"/>
        <end position="564"/>
    </location>
</feature>
<dbReference type="PATRIC" id="fig|1157951.4.peg.1258"/>
<feature type="region of interest" description="Disordered" evidence="4">
    <location>
        <begin position="503"/>
        <end position="589"/>
    </location>
</feature>
<keyword evidence="1" id="KW-0929">Antimicrobial</keyword>
<proteinExistence type="predicted"/>
<evidence type="ECO:0000313" key="6">
    <source>
        <dbReference type="EMBL" id="AFH93142.1"/>
    </source>
</evidence>
<dbReference type="GO" id="GO:0042742">
    <property type="term" value="P:defense response to bacterium"/>
    <property type="evidence" value="ECO:0007669"/>
    <property type="project" value="UniProtKB-KW"/>
</dbReference>
<name>A0A140NMG8_PROSM</name>